<keyword evidence="9" id="KW-0967">Endosome</keyword>
<keyword evidence="13" id="KW-0472">Membrane</keyword>
<gene>
    <name evidence="20" type="ORF">E5288_WYG014633</name>
</gene>
<dbReference type="Gene3D" id="2.30.42.10">
    <property type="match status" value="1"/>
</dbReference>
<comment type="subcellular location">
    <subcellularLocation>
        <location evidence="1">Cytoplasm</location>
        <location evidence="1">Cytoskeleton</location>
    </subcellularLocation>
    <subcellularLocation>
        <location evidence="2">Late endosome membrane</location>
        <topology evidence="2">Peripheral membrane protein</topology>
    </subcellularLocation>
</comment>
<feature type="compositionally biased region" description="Low complexity" evidence="17">
    <location>
        <begin position="88"/>
        <end position="97"/>
    </location>
</feature>
<dbReference type="InterPro" id="IPR015415">
    <property type="entry name" value="Spast_Vps4_C"/>
</dbReference>
<dbReference type="InterPro" id="IPR003960">
    <property type="entry name" value="ATPase_AAA_CS"/>
</dbReference>
<dbReference type="SUPFAM" id="SSF116846">
    <property type="entry name" value="MIT domain"/>
    <property type="match status" value="1"/>
</dbReference>
<dbReference type="FunFam" id="3.40.50.300:FF:000043">
    <property type="entry name" value="Vacuolar protein sorting-associated protein 4"/>
    <property type="match status" value="1"/>
</dbReference>
<dbReference type="Proteomes" id="UP000322234">
    <property type="component" value="Unassembled WGS sequence"/>
</dbReference>
<evidence type="ECO:0000256" key="15">
    <source>
        <dbReference type="ARBA" id="ARBA00023212"/>
    </source>
</evidence>
<comment type="caution">
    <text evidence="20">The sequence shown here is derived from an EMBL/GenBank/DDBJ whole genome shotgun (WGS) entry which is preliminary data.</text>
</comment>
<dbReference type="Pfam" id="PF09336">
    <property type="entry name" value="Vps4_C"/>
    <property type="match status" value="1"/>
</dbReference>
<evidence type="ECO:0000256" key="12">
    <source>
        <dbReference type="ARBA" id="ARBA00022927"/>
    </source>
</evidence>
<dbReference type="InterPro" id="IPR001849">
    <property type="entry name" value="PH_domain"/>
</dbReference>
<feature type="domain" description="PDZ" evidence="19">
    <location>
        <begin position="100"/>
        <end position="164"/>
    </location>
</feature>
<organism evidence="20 21">
    <name type="scientific">Bos mutus</name>
    <name type="common">wild yak</name>
    <dbReference type="NCBI Taxonomy" id="72004"/>
    <lineage>
        <taxon>Eukaryota</taxon>
        <taxon>Metazoa</taxon>
        <taxon>Chordata</taxon>
        <taxon>Craniata</taxon>
        <taxon>Vertebrata</taxon>
        <taxon>Euteleostomi</taxon>
        <taxon>Mammalia</taxon>
        <taxon>Eutheria</taxon>
        <taxon>Laurasiatheria</taxon>
        <taxon>Artiodactyla</taxon>
        <taxon>Ruminantia</taxon>
        <taxon>Pecora</taxon>
        <taxon>Bovidae</taxon>
        <taxon>Bovinae</taxon>
        <taxon>Bos</taxon>
    </lineage>
</organism>
<dbReference type="Pfam" id="PF04212">
    <property type="entry name" value="MIT"/>
    <property type="match status" value="1"/>
</dbReference>
<dbReference type="CDD" id="cd02678">
    <property type="entry name" value="MIT_VPS4"/>
    <property type="match status" value="1"/>
</dbReference>
<name>A0A6B0R4S8_9CETA</name>
<dbReference type="GO" id="GO:0016010">
    <property type="term" value="C:dystrophin-associated glycoprotein complex"/>
    <property type="evidence" value="ECO:0007669"/>
    <property type="project" value="TreeGrafter"/>
</dbReference>
<dbReference type="EC" id="3.6.4.6" evidence="5"/>
<evidence type="ECO:0000313" key="21">
    <source>
        <dbReference type="Proteomes" id="UP000322234"/>
    </source>
</evidence>
<dbReference type="InterPro" id="IPR036034">
    <property type="entry name" value="PDZ_sf"/>
</dbReference>
<reference evidence="20" key="1">
    <citation type="submission" date="2019-10" db="EMBL/GenBank/DDBJ databases">
        <title>The sequence and de novo assembly of the wild yak genome.</title>
        <authorList>
            <person name="Liu Y."/>
        </authorList>
    </citation>
    <scope>NUCLEOTIDE SEQUENCE [LARGE SCALE GENOMIC DNA]</scope>
    <source>
        <strain evidence="20">WY2019</strain>
    </source>
</reference>
<dbReference type="InterPro" id="IPR011993">
    <property type="entry name" value="PH-like_dom_sf"/>
</dbReference>
<dbReference type="PANTHER" id="PTHR10554">
    <property type="entry name" value="SYNTROPHIN"/>
    <property type="match status" value="1"/>
</dbReference>
<dbReference type="SMART" id="SM00382">
    <property type="entry name" value="AAA"/>
    <property type="match status" value="1"/>
</dbReference>
<evidence type="ECO:0000259" key="18">
    <source>
        <dbReference type="PROSITE" id="PS50003"/>
    </source>
</evidence>
<keyword evidence="14" id="KW-0009">Actin-binding</keyword>
<dbReference type="FunFam" id="1.10.8.60:FF:000015">
    <property type="entry name" value="vacuolar protein sorting-associated protein 4A"/>
    <property type="match status" value="1"/>
</dbReference>
<dbReference type="GO" id="GO:0005198">
    <property type="term" value="F:structural molecule activity"/>
    <property type="evidence" value="ECO:0007669"/>
    <property type="project" value="InterPro"/>
</dbReference>
<dbReference type="Gene3D" id="3.40.50.300">
    <property type="entry name" value="P-loop containing nucleotide triphosphate hydrolases"/>
    <property type="match status" value="1"/>
</dbReference>
<evidence type="ECO:0000256" key="2">
    <source>
        <dbReference type="ARBA" id="ARBA00004633"/>
    </source>
</evidence>
<feature type="region of interest" description="Disordered" evidence="17">
    <location>
        <begin position="599"/>
        <end position="630"/>
    </location>
</feature>
<dbReference type="FunFam" id="1.20.58.80:FF:000002">
    <property type="entry name" value="Vacuolar protein sorting-associated protein 4A"/>
    <property type="match status" value="1"/>
</dbReference>
<dbReference type="InterPro" id="IPR001478">
    <property type="entry name" value="PDZ"/>
</dbReference>
<evidence type="ECO:0000256" key="8">
    <source>
        <dbReference type="ARBA" id="ARBA00022741"/>
    </source>
</evidence>
<dbReference type="CDD" id="cd06801">
    <property type="entry name" value="PDZ_syntrophin-like"/>
    <property type="match status" value="1"/>
</dbReference>
<evidence type="ECO:0000259" key="19">
    <source>
        <dbReference type="PROSITE" id="PS50106"/>
    </source>
</evidence>
<dbReference type="Gene3D" id="1.20.58.80">
    <property type="entry name" value="Phosphotransferase system, lactose/cellobiose-type IIA subunit"/>
    <property type="match status" value="1"/>
</dbReference>
<accession>A0A6B0R4S8</accession>
<evidence type="ECO:0000256" key="6">
    <source>
        <dbReference type="ARBA" id="ARBA00022448"/>
    </source>
</evidence>
<dbReference type="PROSITE" id="PS00674">
    <property type="entry name" value="AAA"/>
    <property type="match status" value="1"/>
</dbReference>
<evidence type="ECO:0000313" key="20">
    <source>
        <dbReference type="EMBL" id="MXQ83476.1"/>
    </source>
</evidence>
<evidence type="ECO:0000256" key="10">
    <source>
        <dbReference type="ARBA" id="ARBA00022801"/>
    </source>
</evidence>
<comment type="similarity">
    <text evidence="4">Belongs to the syntrophin family.</text>
</comment>
<feature type="compositionally biased region" description="Low complexity" evidence="17">
    <location>
        <begin position="67"/>
        <end position="77"/>
    </location>
</feature>
<keyword evidence="6" id="KW-0813">Transport</keyword>
<protein>
    <recommendedName>
        <fullName evidence="5">vesicle-fusing ATPase</fullName>
        <ecNumber evidence="5">3.6.4.6</ecNumber>
    </recommendedName>
</protein>
<dbReference type="InterPro" id="IPR007330">
    <property type="entry name" value="MIT_dom"/>
</dbReference>
<keyword evidence="16" id="KW-0131">Cell cycle</keyword>
<evidence type="ECO:0000256" key="1">
    <source>
        <dbReference type="ARBA" id="ARBA00004245"/>
    </source>
</evidence>
<feature type="region of interest" description="Disordered" evidence="17">
    <location>
        <begin position="236"/>
        <end position="261"/>
    </location>
</feature>
<feature type="compositionally biased region" description="Pro residues" evidence="17">
    <location>
        <begin position="78"/>
        <end position="87"/>
    </location>
</feature>
<feature type="compositionally biased region" description="Basic and acidic residues" evidence="17">
    <location>
        <begin position="608"/>
        <end position="620"/>
    </location>
</feature>
<feature type="region of interest" description="Disordered" evidence="17">
    <location>
        <begin position="52"/>
        <end position="100"/>
    </location>
</feature>
<dbReference type="Pfam" id="PF00595">
    <property type="entry name" value="PDZ"/>
    <property type="match status" value="1"/>
</dbReference>
<dbReference type="InterPro" id="IPR003959">
    <property type="entry name" value="ATPase_AAA_core"/>
</dbReference>
<dbReference type="InterPro" id="IPR015482">
    <property type="entry name" value="Syntrophin"/>
</dbReference>
<evidence type="ECO:0000256" key="14">
    <source>
        <dbReference type="ARBA" id="ARBA00023203"/>
    </source>
</evidence>
<dbReference type="Pfam" id="PF00004">
    <property type="entry name" value="AAA"/>
    <property type="match status" value="1"/>
</dbReference>
<dbReference type="SMART" id="SM00745">
    <property type="entry name" value="MIT"/>
    <property type="match status" value="1"/>
</dbReference>
<keyword evidence="7" id="KW-0132">Cell division</keyword>
<dbReference type="GO" id="GO:0005524">
    <property type="term" value="F:ATP binding"/>
    <property type="evidence" value="ECO:0007669"/>
    <property type="project" value="UniProtKB-KW"/>
</dbReference>
<dbReference type="Pfam" id="PF17862">
    <property type="entry name" value="AAA_lid_3"/>
    <property type="match status" value="1"/>
</dbReference>
<evidence type="ECO:0000256" key="9">
    <source>
        <dbReference type="ARBA" id="ARBA00022753"/>
    </source>
</evidence>
<keyword evidence="8" id="KW-0547">Nucleotide-binding</keyword>
<dbReference type="SMART" id="SM00228">
    <property type="entry name" value="PDZ"/>
    <property type="match status" value="1"/>
</dbReference>
<sequence>MAVWTRATKAGLVELLLRERWVRVVAELSGESLSLTGDAAAAESEPALGPAAAAFNGLPNGGGAGDSLPGSPSRGLGPPSPPAPPRSPAGEAGASPPVRRVRVVKQEAGGLGISIKGGRENRMPILISKIFPGLAADQSRALRLGDAILSVNGTDLRQATHDQAPLFCPPPPPPPPPPYRCHTYGGDGDCGSDCSGASVLLPAQSTMCCQCGQAIKFIREVTPYIKKPSLVSDLPWEGAAPQSPSFSGSEDSGSPKHQNSTKDRKVIPLKMCFAARNLSMPDLENRLIELHSPDSRNTLILRCKDTATAHSWFVAIHTNIMALLPQVLAELNAMLGATSTAGGSKEVKHIAWLAEQAKLDGGRQQWRPVLMAVTEKDLLLYDCMPWTRDAWASPCHSYPLVATRLVHSGSGCRSPSLGSDLTFATRTGSRQGIEMHLFRVETHRDLSTWTRILVQGCHAAAELIKEVSLGCTLNGQEVKLNIHYESGFTISRENGGSSSILYRYPFERLKMSADDGIRNLYLDFGGPEGELKAIDLVTKATEEDKAKNYEEALRLYQHAVEYFLHAIKYEAHSDKAKESIRAKCMQYLDRAEKLKDYLRNKEKHGKKPVKENQSESKGSDSDSEGDNPEKKKLQEQLMGAVVMEKPNIRWNDVAGLEGAKEALKEAVILPIKFPHLFTGKRTPWRGILLFGPPGTGKSYLAKAVATEANNSTFFSVSSSDLMSKWLGESEKLVKNLFELARQHKPSIIFIDEVDSLCGSRNENESEAARRIKTEFLVQMQGVGNNNDGTLVLGATNIPWVLDSAIRRRFEKRIYIPLPEEAARAQMFRLHLGSTPHNLTEANIHELARKTEGYSGADISVIVRDSLMQPVRKVQSATHFKKVCGPSRTNPSIMIDDLLTPCSPGDPGAIEMTWMDVPGDKLLEPVVCMSDMLRSLATTRPTVNAEDLLKVKKFSEDFGQES</sequence>
<dbReference type="GO" id="GO:0016887">
    <property type="term" value="F:ATP hydrolysis activity"/>
    <property type="evidence" value="ECO:0007669"/>
    <property type="project" value="InterPro"/>
</dbReference>
<dbReference type="SUPFAM" id="SSF50156">
    <property type="entry name" value="PDZ domain-like"/>
    <property type="match status" value="1"/>
</dbReference>
<dbReference type="PROSITE" id="PS50003">
    <property type="entry name" value="PH_DOMAIN"/>
    <property type="match status" value="1"/>
</dbReference>
<dbReference type="InterPro" id="IPR027417">
    <property type="entry name" value="P-loop_NTPase"/>
</dbReference>
<evidence type="ECO:0000256" key="5">
    <source>
        <dbReference type="ARBA" id="ARBA00012674"/>
    </source>
</evidence>
<evidence type="ECO:0000256" key="7">
    <source>
        <dbReference type="ARBA" id="ARBA00022618"/>
    </source>
</evidence>
<evidence type="ECO:0000256" key="17">
    <source>
        <dbReference type="SAM" id="MobiDB-lite"/>
    </source>
</evidence>
<proteinExistence type="inferred from homology"/>
<keyword evidence="11" id="KW-0067">ATP-binding</keyword>
<dbReference type="InterPro" id="IPR041428">
    <property type="entry name" value="PHsplit_syntrophin"/>
</dbReference>
<dbReference type="EMBL" id="VBQZ03000017">
    <property type="protein sequence ID" value="MXQ83476.1"/>
    <property type="molecule type" value="Genomic_DNA"/>
</dbReference>
<dbReference type="CDD" id="cd19521">
    <property type="entry name" value="RecA-like_VPS4"/>
    <property type="match status" value="1"/>
</dbReference>
<dbReference type="Gene3D" id="2.30.29.30">
    <property type="entry name" value="Pleckstrin-homology domain (PH domain)/Phosphotyrosine-binding domain (PTB)"/>
    <property type="match status" value="1"/>
</dbReference>
<feature type="domain" description="PH" evidence="18">
    <location>
        <begin position="346"/>
        <end position="458"/>
    </location>
</feature>
<evidence type="ECO:0000256" key="11">
    <source>
        <dbReference type="ARBA" id="ARBA00022840"/>
    </source>
</evidence>
<evidence type="ECO:0000256" key="13">
    <source>
        <dbReference type="ARBA" id="ARBA00023136"/>
    </source>
</evidence>
<dbReference type="InterPro" id="IPR041569">
    <property type="entry name" value="AAA_lid_3"/>
</dbReference>
<dbReference type="PANTHER" id="PTHR10554:SF8">
    <property type="entry name" value="BETA-2-SYNTROPHIN"/>
    <property type="match status" value="1"/>
</dbReference>
<dbReference type="GO" id="GO:0045202">
    <property type="term" value="C:synapse"/>
    <property type="evidence" value="ECO:0007669"/>
    <property type="project" value="TreeGrafter"/>
</dbReference>
<dbReference type="SUPFAM" id="SSF50729">
    <property type="entry name" value="PH domain-like"/>
    <property type="match status" value="1"/>
</dbReference>
<dbReference type="GO" id="GO:0031902">
    <property type="term" value="C:late endosome membrane"/>
    <property type="evidence" value="ECO:0007669"/>
    <property type="project" value="UniProtKB-SubCell"/>
</dbReference>
<dbReference type="GO" id="GO:0015031">
    <property type="term" value="P:protein transport"/>
    <property type="evidence" value="ECO:0007669"/>
    <property type="project" value="UniProtKB-KW"/>
</dbReference>
<keyword evidence="21" id="KW-1185">Reference proteome</keyword>
<dbReference type="AlphaFoldDB" id="A0A6B0R4S8"/>
<evidence type="ECO:0000256" key="16">
    <source>
        <dbReference type="ARBA" id="ARBA00023306"/>
    </source>
</evidence>
<keyword evidence="15" id="KW-0963">Cytoplasm</keyword>
<dbReference type="GO" id="GO:0051301">
    <property type="term" value="P:cell division"/>
    <property type="evidence" value="ECO:0007669"/>
    <property type="project" value="UniProtKB-KW"/>
</dbReference>
<dbReference type="InterPro" id="IPR003593">
    <property type="entry name" value="AAA+_ATPase"/>
</dbReference>
<dbReference type="SMART" id="SM00233">
    <property type="entry name" value="PH"/>
    <property type="match status" value="2"/>
</dbReference>
<dbReference type="PROSITE" id="PS50106">
    <property type="entry name" value="PDZ"/>
    <property type="match status" value="1"/>
</dbReference>
<dbReference type="Pfam" id="PF00169">
    <property type="entry name" value="PH"/>
    <property type="match status" value="1"/>
</dbReference>
<dbReference type="SUPFAM" id="SSF52540">
    <property type="entry name" value="P-loop containing nucleoside triphosphate hydrolases"/>
    <property type="match status" value="1"/>
</dbReference>
<dbReference type="GO" id="GO:0005856">
    <property type="term" value="C:cytoskeleton"/>
    <property type="evidence" value="ECO:0007669"/>
    <property type="project" value="UniProtKB-SubCell"/>
</dbReference>
<dbReference type="GO" id="GO:0003779">
    <property type="term" value="F:actin binding"/>
    <property type="evidence" value="ECO:0007669"/>
    <property type="project" value="UniProtKB-KW"/>
</dbReference>
<keyword evidence="12" id="KW-0653">Protein transport</keyword>
<evidence type="ECO:0000256" key="4">
    <source>
        <dbReference type="ARBA" id="ARBA00010798"/>
    </source>
</evidence>
<comment type="similarity">
    <text evidence="3">Belongs to the AAA ATPase family.</text>
</comment>
<feature type="compositionally biased region" description="Low complexity" evidence="17">
    <location>
        <begin position="243"/>
        <end position="252"/>
    </location>
</feature>
<evidence type="ECO:0000256" key="3">
    <source>
        <dbReference type="ARBA" id="ARBA00006914"/>
    </source>
</evidence>
<keyword evidence="10" id="KW-0378">Hydrolase</keyword>
<dbReference type="InterPro" id="IPR036181">
    <property type="entry name" value="MIT_dom_sf"/>
</dbReference>
<dbReference type="Pfam" id="PF18012">
    <property type="entry name" value="PH_17"/>
    <property type="match status" value="1"/>
</dbReference>
<dbReference type="InterPro" id="IPR045253">
    <property type="entry name" value="VPS4_MIT"/>
</dbReference>
<keyword evidence="15" id="KW-0206">Cytoskeleton</keyword>
<dbReference type="FunFam" id="2.30.29.30:FF:000251">
    <property type="entry name" value="Syntrophin beta 2"/>
    <property type="match status" value="1"/>
</dbReference>
<dbReference type="CDD" id="cd01258">
    <property type="entry name" value="PHsplit_syntrophin"/>
    <property type="match status" value="1"/>
</dbReference>
<dbReference type="Gene3D" id="1.10.8.60">
    <property type="match status" value="1"/>
</dbReference>